<evidence type="ECO:0000313" key="2">
    <source>
        <dbReference type="EMBL" id="KAK9741467.1"/>
    </source>
</evidence>
<reference evidence="2" key="1">
    <citation type="submission" date="2024-03" db="EMBL/GenBank/DDBJ databases">
        <title>WGS assembly of Saponaria officinalis var. Norfolk2.</title>
        <authorList>
            <person name="Jenkins J."/>
            <person name="Shu S."/>
            <person name="Grimwood J."/>
            <person name="Barry K."/>
            <person name="Goodstein D."/>
            <person name="Schmutz J."/>
            <person name="Leebens-Mack J."/>
            <person name="Osbourn A."/>
        </authorList>
    </citation>
    <scope>NUCLEOTIDE SEQUENCE [LARGE SCALE GENOMIC DNA]</scope>
    <source>
        <strain evidence="2">JIC</strain>
    </source>
</reference>
<keyword evidence="3" id="KW-1185">Reference proteome</keyword>
<dbReference type="AlphaFoldDB" id="A0AAW1M6Z7"/>
<evidence type="ECO:0000313" key="3">
    <source>
        <dbReference type="Proteomes" id="UP001443914"/>
    </source>
</evidence>
<gene>
    <name evidence="2" type="ORF">RND81_03G108400</name>
</gene>
<dbReference type="Proteomes" id="UP001443914">
    <property type="component" value="Unassembled WGS sequence"/>
</dbReference>
<proteinExistence type="predicted"/>
<accession>A0AAW1M6Z7</accession>
<organism evidence="2 3">
    <name type="scientific">Saponaria officinalis</name>
    <name type="common">Common soapwort</name>
    <name type="synonym">Lychnis saponaria</name>
    <dbReference type="NCBI Taxonomy" id="3572"/>
    <lineage>
        <taxon>Eukaryota</taxon>
        <taxon>Viridiplantae</taxon>
        <taxon>Streptophyta</taxon>
        <taxon>Embryophyta</taxon>
        <taxon>Tracheophyta</taxon>
        <taxon>Spermatophyta</taxon>
        <taxon>Magnoliopsida</taxon>
        <taxon>eudicotyledons</taxon>
        <taxon>Gunneridae</taxon>
        <taxon>Pentapetalae</taxon>
        <taxon>Caryophyllales</taxon>
        <taxon>Caryophyllaceae</taxon>
        <taxon>Caryophylleae</taxon>
        <taxon>Saponaria</taxon>
    </lineage>
</organism>
<dbReference type="EMBL" id="JBDFQZ010000003">
    <property type="protein sequence ID" value="KAK9741467.1"/>
    <property type="molecule type" value="Genomic_DNA"/>
</dbReference>
<name>A0AAW1M6Z7_SAPOF</name>
<keyword evidence="1" id="KW-0175">Coiled coil</keyword>
<feature type="coiled-coil region" evidence="1">
    <location>
        <begin position="1"/>
        <end position="83"/>
    </location>
</feature>
<protein>
    <recommendedName>
        <fullName evidence="4">Retrotransposon gag domain-containing protein</fullName>
    </recommendedName>
</protein>
<evidence type="ECO:0008006" key="4">
    <source>
        <dbReference type="Google" id="ProtNLM"/>
    </source>
</evidence>
<evidence type="ECO:0000256" key="1">
    <source>
        <dbReference type="SAM" id="Coils"/>
    </source>
</evidence>
<comment type="caution">
    <text evidence="2">The sequence shown here is derived from an EMBL/GenBank/DDBJ whole genome shotgun (WGS) entry which is preliminary data.</text>
</comment>
<sequence>MEEAMGRLTTLEDGKEEMEARLQEVENGGKDLMGEVQGLINTILGSLREELGRLVKENIERLAESVEGRFQALEGRMEEVKADVLFCRAAVAGSATIREAPKSRIPELPKFSGRRDAREIDTFFWSVEQYLNAIGITDDASKINTATLYLVEDACLWWRRREAEIKKGICQISTWDEFRADFKRQFYPENAR</sequence>